<dbReference type="InterPro" id="IPR053116">
    <property type="entry name" value="GATA-type_Znf_Regulator"/>
</dbReference>
<dbReference type="PANTHER" id="PTHR47341">
    <property type="entry name" value="GATA-TYPE ZINC FINGER PROTEIN 1"/>
    <property type="match status" value="1"/>
</dbReference>
<evidence type="ECO:0000313" key="5">
    <source>
        <dbReference type="Proteomes" id="UP000240830"/>
    </source>
</evidence>
<protein>
    <recommendedName>
        <fullName evidence="3">GATA-type domain-containing protein</fullName>
    </recommendedName>
</protein>
<comment type="caution">
    <text evidence="4">The sequence shown here is derived from an EMBL/GenBank/DDBJ whole genome shotgun (WGS) entry which is preliminary data.</text>
</comment>
<evidence type="ECO:0000259" key="3">
    <source>
        <dbReference type="PROSITE" id="PS50114"/>
    </source>
</evidence>
<proteinExistence type="predicted"/>
<dbReference type="SUPFAM" id="SSF57716">
    <property type="entry name" value="Glucocorticoid receptor-like (DNA-binding domain)"/>
    <property type="match status" value="1"/>
</dbReference>
<gene>
    <name evidence="4" type="ORF">PSACC_02669</name>
</gene>
<dbReference type="GO" id="GO:0043565">
    <property type="term" value="F:sequence-specific DNA binding"/>
    <property type="evidence" value="ECO:0007669"/>
    <property type="project" value="InterPro"/>
</dbReference>
<dbReference type="OrthoDB" id="2162994at2759"/>
<feature type="compositionally biased region" description="Polar residues" evidence="2">
    <location>
        <begin position="56"/>
        <end position="79"/>
    </location>
</feature>
<dbReference type="CDD" id="cd00202">
    <property type="entry name" value="ZnF_GATA"/>
    <property type="match status" value="1"/>
</dbReference>
<dbReference type="PROSITE" id="PS50114">
    <property type="entry name" value="GATA_ZN_FINGER_2"/>
    <property type="match status" value="1"/>
</dbReference>
<sequence>MRRGLFGIEPGPWRLPLGTKTSRGSPTAQHSNTRPYKGRRQPTTVTIPILCDSAKSPKSVSTMTLSTSADPDYSSTGTSPGARLGSRSVKGGRRKNPPSRSVSPSNQAAGVLFRMSQGSVIESICVGDMRVSSAMSLAGTPLPPPTRDYGFSYASKERRIEEPTKPATYSPSSHENFDEEYDSMERTPTPSAGRGRSRKTTHPPTPRMCISCGATKTPYWREAWSSSVLLCNACGLRFSKFRRRCLDCSYVPRKEDKGSKACTKCGGPWS</sequence>
<evidence type="ECO:0000256" key="1">
    <source>
        <dbReference type="PROSITE-ProRule" id="PRU00094"/>
    </source>
</evidence>
<keyword evidence="1" id="KW-0479">Metal-binding</keyword>
<feature type="domain" description="GATA-type" evidence="3">
    <location>
        <begin position="203"/>
        <end position="236"/>
    </location>
</feature>
<keyword evidence="1" id="KW-0863">Zinc-finger</keyword>
<evidence type="ECO:0000313" key="4">
    <source>
        <dbReference type="EMBL" id="PJF17576.1"/>
    </source>
</evidence>
<dbReference type="GO" id="GO:0006357">
    <property type="term" value="P:regulation of transcription by RNA polymerase II"/>
    <property type="evidence" value="ECO:0007669"/>
    <property type="project" value="TreeGrafter"/>
</dbReference>
<dbReference type="PANTHER" id="PTHR47341:SF1">
    <property type="entry name" value="GATA-TYPE ZINC FINGER PROTEIN 1"/>
    <property type="match status" value="1"/>
</dbReference>
<dbReference type="AlphaFoldDB" id="A0A2H9TIK8"/>
<accession>A0A2H9TIK8</accession>
<organism evidence="4 5">
    <name type="scientific">Paramicrosporidium saccamoebae</name>
    <dbReference type="NCBI Taxonomy" id="1246581"/>
    <lineage>
        <taxon>Eukaryota</taxon>
        <taxon>Fungi</taxon>
        <taxon>Fungi incertae sedis</taxon>
        <taxon>Cryptomycota</taxon>
        <taxon>Cryptomycota incertae sedis</taxon>
        <taxon>Paramicrosporidium</taxon>
    </lineage>
</organism>
<dbReference type="Proteomes" id="UP000240830">
    <property type="component" value="Unassembled WGS sequence"/>
</dbReference>
<feature type="region of interest" description="Disordered" evidence="2">
    <location>
        <begin position="56"/>
        <end position="108"/>
    </location>
</feature>
<reference evidence="4 5" key="1">
    <citation type="submission" date="2016-10" db="EMBL/GenBank/DDBJ databases">
        <title>The genome of Paramicrosporidium saccamoebae is the missing link in understanding Cryptomycota and Microsporidia evolution.</title>
        <authorList>
            <person name="Quandt C.A."/>
            <person name="Beaudet D."/>
            <person name="Corsaro D."/>
            <person name="Michel R."/>
            <person name="Corradi N."/>
            <person name="James T."/>
        </authorList>
    </citation>
    <scope>NUCLEOTIDE SEQUENCE [LARGE SCALE GENOMIC DNA]</scope>
    <source>
        <strain evidence="4 5">KSL3</strain>
    </source>
</reference>
<evidence type="ECO:0000256" key="2">
    <source>
        <dbReference type="SAM" id="MobiDB-lite"/>
    </source>
</evidence>
<name>A0A2H9TIK8_9FUNG</name>
<dbReference type="Gene3D" id="3.30.50.10">
    <property type="entry name" value="Erythroid Transcription Factor GATA-1, subunit A"/>
    <property type="match status" value="1"/>
</dbReference>
<keyword evidence="5" id="KW-1185">Reference proteome</keyword>
<dbReference type="GO" id="GO:0005634">
    <property type="term" value="C:nucleus"/>
    <property type="evidence" value="ECO:0007669"/>
    <property type="project" value="TreeGrafter"/>
</dbReference>
<keyword evidence="1" id="KW-0862">Zinc</keyword>
<dbReference type="EMBL" id="MTSL01000169">
    <property type="protein sequence ID" value="PJF17576.1"/>
    <property type="molecule type" value="Genomic_DNA"/>
</dbReference>
<dbReference type="InterPro" id="IPR013088">
    <property type="entry name" value="Znf_NHR/GATA"/>
</dbReference>
<dbReference type="STRING" id="1246581.A0A2H9TIK8"/>
<feature type="compositionally biased region" description="Polar residues" evidence="2">
    <location>
        <begin position="98"/>
        <end position="108"/>
    </location>
</feature>
<dbReference type="GO" id="GO:0008270">
    <property type="term" value="F:zinc ion binding"/>
    <property type="evidence" value="ECO:0007669"/>
    <property type="project" value="UniProtKB-KW"/>
</dbReference>
<feature type="region of interest" description="Disordered" evidence="2">
    <location>
        <begin position="1"/>
        <end position="42"/>
    </location>
</feature>
<feature type="compositionally biased region" description="Polar residues" evidence="2">
    <location>
        <begin position="19"/>
        <end position="34"/>
    </location>
</feature>
<dbReference type="InterPro" id="IPR000679">
    <property type="entry name" value="Znf_GATA"/>
</dbReference>
<dbReference type="SMART" id="SM00401">
    <property type="entry name" value="ZnF_GATA"/>
    <property type="match status" value="1"/>
</dbReference>
<feature type="region of interest" description="Disordered" evidence="2">
    <location>
        <begin position="156"/>
        <end position="203"/>
    </location>
</feature>
<dbReference type="Pfam" id="PF00320">
    <property type="entry name" value="GATA"/>
    <property type="match status" value="1"/>
</dbReference>